<dbReference type="AlphaFoldDB" id="A0A6B8RG92"/>
<keyword evidence="2" id="KW-1185">Reference proteome</keyword>
<name>A0A6B8RG92_9BACL</name>
<proteinExistence type="predicted"/>
<reference evidence="2" key="1">
    <citation type="submission" date="2018-11" db="EMBL/GenBank/DDBJ databases">
        <title>Complete genome sequence of Paenibacillus sp. ML311-T8.</title>
        <authorList>
            <person name="Nam Y.-D."/>
            <person name="Kang J."/>
            <person name="Chung W.-H."/>
            <person name="Park Y.S."/>
        </authorList>
    </citation>
    <scope>NUCLEOTIDE SEQUENCE [LARGE SCALE GENOMIC DNA]</scope>
    <source>
        <strain evidence="2">ML311-T8</strain>
    </source>
</reference>
<organism evidence="1 2">
    <name type="scientific">Paenibacillus psychroresistens</name>
    <dbReference type="NCBI Taxonomy" id="1778678"/>
    <lineage>
        <taxon>Bacteria</taxon>
        <taxon>Bacillati</taxon>
        <taxon>Bacillota</taxon>
        <taxon>Bacilli</taxon>
        <taxon>Bacillales</taxon>
        <taxon>Paenibacillaceae</taxon>
        <taxon>Paenibacillus</taxon>
    </lineage>
</organism>
<evidence type="ECO:0000313" key="1">
    <source>
        <dbReference type="EMBL" id="QGQ94543.1"/>
    </source>
</evidence>
<sequence>MSEYNSSEAMACPIGEVLISRLTEIKEMIDDYKQIKAHKPSKGQESFVKEQSKLYEDQFEACMDDLLLKLEVADKALEALSRPSVVHSSKDVQQLALKALNSLRE</sequence>
<gene>
    <name evidence="1" type="ORF">EHS13_06420</name>
</gene>
<evidence type="ECO:0000313" key="2">
    <source>
        <dbReference type="Proteomes" id="UP000426246"/>
    </source>
</evidence>
<protein>
    <submittedName>
        <fullName evidence="1">Uncharacterized protein</fullName>
    </submittedName>
</protein>
<dbReference type="EMBL" id="CP034235">
    <property type="protein sequence ID" value="QGQ94543.1"/>
    <property type="molecule type" value="Genomic_DNA"/>
</dbReference>
<dbReference type="Proteomes" id="UP000426246">
    <property type="component" value="Chromosome"/>
</dbReference>
<accession>A0A6B8RG92</accession>
<dbReference type="RefSeq" id="WP_155699550.1">
    <property type="nucleotide sequence ID" value="NZ_CP034235.1"/>
</dbReference>
<dbReference type="KEGG" id="ppsc:EHS13_06420"/>